<feature type="region of interest" description="Disordered" evidence="1">
    <location>
        <begin position="1"/>
        <end position="40"/>
    </location>
</feature>
<name>A0ABP1RNU1_9HEXA</name>
<feature type="compositionally biased region" description="Basic and acidic residues" evidence="1">
    <location>
        <begin position="254"/>
        <end position="267"/>
    </location>
</feature>
<reference evidence="2 3" key="1">
    <citation type="submission" date="2024-08" db="EMBL/GenBank/DDBJ databases">
        <authorList>
            <person name="Cucini C."/>
            <person name="Frati F."/>
        </authorList>
    </citation>
    <scope>NUCLEOTIDE SEQUENCE [LARGE SCALE GENOMIC DNA]</scope>
</reference>
<accession>A0ABP1RNU1</accession>
<evidence type="ECO:0000313" key="2">
    <source>
        <dbReference type="EMBL" id="CAL8131748.1"/>
    </source>
</evidence>
<gene>
    <name evidence="2" type="ORF">ODALV1_LOCUS24303</name>
</gene>
<feature type="compositionally biased region" description="Polar residues" evidence="1">
    <location>
        <begin position="10"/>
        <end position="22"/>
    </location>
</feature>
<feature type="compositionally biased region" description="Basic and acidic residues" evidence="1">
    <location>
        <begin position="196"/>
        <end position="210"/>
    </location>
</feature>
<dbReference type="Proteomes" id="UP001642540">
    <property type="component" value="Unassembled WGS sequence"/>
</dbReference>
<evidence type="ECO:0000256" key="1">
    <source>
        <dbReference type="SAM" id="MobiDB-lite"/>
    </source>
</evidence>
<feature type="region of interest" description="Disordered" evidence="1">
    <location>
        <begin position="97"/>
        <end position="121"/>
    </location>
</feature>
<feature type="compositionally biased region" description="Low complexity" evidence="1">
    <location>
        <begin position="354"/>
        <end position="363"/>
    </location>
</feature>
<sequence length="511" mass="55750">MSSRRYVGSVSRNGSTSANDSVGPTRDTGHATGNKRLFETDDSLTIEEDIKLTPSGSSGLFNSYLDIQNRPIGSVKWEDGRNSMLSFGKPEEARTTLQFDTPAVGDRQNPQPQRTRGENEKAITRNPPVENEEVPDVKPIGWKKIKEEASKGLPLRAKAPQTVKRGVVSAGRITKPASRWRKGKRFAQGANVMRKLPSDAEKSPTPEPKRIERKRVAPTANNVEMGRKSADSEISKPPPKLAVEKSVARTAKNMKMERMSADSEELPKPSPKLVVGRSVGRGAKSMELEGQPPSDDEEASPAPEPKHVAVKGSARRANSMETPRKPPSDDEETPAPEPKQVDKKNAPRVAIVKPTFAPAASPTPTSPPRERTPPNSQSVGEADRLVRTQLNYPAGYPPLSTMLHHLPTRDRGVRVAEGVYLVSPQSSVIGMTVGFIIMDPHRSIEREEKSTYASVYTVLSGDPEFKLSGSESTETGRPGSMFTNLPGASVQLWTYNNKAIVSFSTIILDKI</sequence>
<feature type="region of interest" description="Disordered" evidence="1">
    <location>
        <begin position="187"/>
        <end position="381"/>
    </location>
</feature>
<evidence type="ECO:0000313" key="3">
    <source>
        <dbReference type="Proteomes" id="UP001642540"/>
    </source>
</evidence>
<feature type="compositionally biased region" description="Basic and acidic residues" evidence="1">
    <location>
        <begin position="225"/>
        <end position="234"/>
    </location>
</feature>
<protein>
    <submittedName>
        <fullName evidence="2">Uncharacterized protein</fullName>
    </submittedName>
</protein>
<dbReference type="EMBL" id="CAXLJM020000090">
    <property type="protein sequence ID" value="CAL8131748.1"/>
    <property type="molecule type" value="Genomic_DNA"/>
</dbReference>
<organism evidence="2 3">
    <name type="scientific">Orchesella dallaii</name>
    <dbReference type="NCBI Taxonomy" id="48710"/>
    <lineage>
        <taxon>Eukaryota</taxon>
        <taxon>Metazoa</taxon>
        <taxon>Ecdysozoa</taxon>
        <taxon>Arthropoda</taxon>
        <taxon>Hexapoda</taxon>
        <taxon>Collembola</taxon>
        <taxon>Entomobryomorpha</taxon>
        <taxon>Entomobryoidea</taxon>
        <taxon>Orchesellidae</taxon>
        <taxon>Orchesellinae</taxon>
        <taxon>Orchesella</taxon>
    </lineage>
</organism>
<keyword evidence="3" id="KW-1185">Reference proteome</keyword>
<proteinExistence type="predicted"/>
<comment type="caution">
    <text evidence="2">The sequence shown here is derived from an EMBL/GenBank/DDBJ whole genome shotgun (WGS) entry which is preliminary data.</text>
</comment>